<proteinExistence type="predicted"/>
<keyword evidence="3" id="KW-1185">Reference proteome</keyword>
<feature type="chain" id="PRO_5018675014" evidence="1">
    <location>
        <begin position="20"/>
        <end position="235"/>
    </location>
</feature>
<dbReference type="AlphaFoldDB" id="A0A3R9YEA4"/>
<evidence type="ECO:0000313" key="2">
    <source>
        <dbReference type="EMBL" id="RST85669.1"/>
    </source>
</evidence>
<evidence type="ECO:0000256" key="1">
    <source>
        <dbReference type="SAM" id="SignalP"/>
    </source>
</evidence>
<organism evidence="2 3">
    <name type="scientific">Aquibium carbonis</name>
    <dbReference type="NCBI Taxonomy" id="2495581"/>
    <lineage>
        <taxon>Bacteria</taxon>
        <taxon>Pseudomonadati</taxon>
        <taxon>Pseudomonadota</taxon>
        <taxon>Alphaproteobacteria</taxon>
        <taxon>Hyphomicrobiales</taxon>
        <taxon>Phyllobacteriaceae</taxon>
        <taxon>Aquibium</taxon>
    </lineage>
</organism>
<name>A0A3R9YEA4_9HYPH</name>
<evidence type="ECO:0000313" key="3">
    <source>
        <dbReference type="Proteomes" id="UP000278398"/>
    </source>
</evidence>
<dbReference type="Proteomes" id="UP000278398">
    <property type="component" value="Unassembled WGS sequence"/>
</dbReference>
<feature type="signal peptide" evidence="1">
    <location>
        <begin position="1"/>
        <end position="19"/>
    </location>
</feature>
<dbReference type="RefSeq" id="WP_126700574.1">
    <property type="nucleotide sequence ID" value="NZ_RWKW01000051.1"/>
</dbReference>
<dbReference type="EMBL" id="RWKW01000051">
    <property type="protein sequence ID" value="RST85669.1"/>
    <property type="molecule type" value="Genomic_DNA"/>
</dbReference>
<comment type="caution">
    <text evidence="2">The sequence shown here is derived from an EMBL/GenBank/DDBJ whole genome shotgun (WGS) entry which is preliminary data.</text>
</comment>
<gene>
    <name evidence="2" type="ORF">EJC49_14070</name>
</gene>
<accession>A0A3R9YEA4</accession>
<reference evidence="2 3" key="1">
    <citation type="submission" date="2018-12" db="EMBL/GenBank/DDBJ databases">
        <title>Mesorhizobium carbonis sp. nov., isolated from coal mine water.</title>
        <authorList>
            <person name="Xin W."/>
            <person name="Xu Z."/>
            <person name="Xiang F."/>
            <person name="Zhang J."/>
            <person name="Xi L."/>
            <person name="Liu J."/>
        </authorList>
    </citation>
    <scope>NUCLEOTIDE SEQUENCE [LARGE SCALE GENOMIC DNA]</scope>
    <source>
        <strain evidence="2 3">B2.3</strain>
    </source>
</reference>
<keyword evidence="1" id="KW-0732">Signal</keyword>
<protein>
    <submittedName>
        <fullName evidence="2">Uncharacterized protein</fullName>
    </submittedName>
</protein>
<sequence>MKLAFVGAIFMVMSASALAQQGGPVSTAAIAPPDRADFKSIPVTHGVLPALPLLDERNNPIGYSLSTSVSARPATIRNTLGQLTGSLVGGAQAENSRILFLYDISSEEELSTLLGAASDQDRPYVVYVLARNRTDENLMGAPVVLLPDFDLPGEQNLDQANRIAYDAISWGISRGYSESGALTDDGRLLLAVSAMVPGLPAGEKVIASGSPEWNVYSDVKFVTDAVQDLAASAPR</sequence>